<name>A0ABY7T6L2_9SPHI</name>
<feature type="compositionally biased region" description="Basic and acidic residues" evidence="1">
    <location>
        <begin position="17"/>
        <end position="28"/>
    </location>
</feature>
<protein>
    <submittedName>
        <fullName evidence="2">Uncharacterized protein</fullName>
    </submittedName>
</protein>
<evidence type="ECO:0000313" key="3">
    <source>
        <dbReference type="Proteomes" id="UP001216139"/>
    </source>
</evidence>
<reference evidence="2 3" key="1">
    <citation type="submission" date="2023-02" db="EMBL/GenBank/DDBJ databases">
        <title>Genome sequence of Mucilaginibacter jinjuensis strain KACC 16571.</title>
        <authorList>
            <person name="Kim S."/>
            <person name="Heo J."/>
            <person name="Kwon S.-W."/>
        </authorList>
    </citation>
    <scope>NUCLEOTIDE SEQUENCE [LARGE SCALE GENOMIC DNA]</scope>
    <source>
        <strain evidence="2 3">KACC 16571</strain>
    </source>
</reference>
<feature type="region of interest" description="Disordered" evidence="1">
    <location>
        <begin position="1"/>
        <end position="40"/>
    </location>
</feature>
<sequence length="432" mass="48799">MNTHAEQTHQNKTSAAGHEHVQEKKDNAHSNYLTDNRPASIAQRKLQDNIKAVTQLKSKVKINDDKDLEKEADVMGGKALQMQTVSETPLADSRQLKSDTVQRTIGLGPGSPAGFKELTSLFLKVARAAGGEIVEMINAFDTDPKMHLYFYALPLPKGENGLEGRTIPAIKIGDDWKLNPNISNEDWNTLPHTAELRIELHIYYTGEGLDKDHSKHFYTLLHEFAVHAQPFYTVFKKIRLGQGPKSKDAAAELGHHAHFDQQHSEMALGENKFYEEMYSKSLDIIRQLELEGKNKNISTSRIVDQQDLDKYTQKLSLFKNQRAVTDKDMSEAAKLLQDQPSKENYTKFHQSLQRASLAIKPIKDDLDTFTMMYELWPQLVAVFPREKQFIGTREMFLSLLPKVKLLNKAADSYYTEISSALVKTTANLGAAS</sequence>
<evidence type="ECO:0000256" key="1">
    <source>
        <dbReference type="SAM" id="MobiDB-lite"/>
    </source>
</evidence>
<organism evidence="2 3">
    <name type="scientific">Mucilaginibacter jinjuensis</name>
    <dbReference type="NCBI Taxonomy" id="1176721"/>
    <lineage>
        <taxon>Bacteria</taxon>
        <taxon>Pseudomonadati</taxon>
        <taxon>Bacteroidota</taxon>
        <taxon>Sphingobacteriia</taxon>
        <taxon>Sphingobacteriales</taxon>
        <taxon>Sphingobacteriaceae</taxon>
        <taxon>Mucilaginibacter</taxon>
    </lineage>
</organism>
<keyword evidence="3" id="KW-1185">Reference proteome</keyword>
<accession>A0ABY7T6L2</accession>
<proteinExistence type="predicted"/>
<gene>
    <name evidence="2" type="ORF">PQO05_22335</name>
</gene>
<dbReference type="RefSeq" id="WP_273629668.1">
    <property type="nucleotide sequence ID" value="NZ_CP117167.1"/>
</dbReference>
<feature type="compositionally biased region" description="Polar residues" evidence="1">
    <location>
        <begin position="1"/>
        <end position="14"/>
    </location>
</feature>
<dbReference type="Proteomes" id="UP001216139">
    <property type="component" value="Chromosome"/>
</dbReference>
<evidence type="ECO:0000313" key="2">
    <source>
        <dbReference type="EMBL" id="WCT11481.1"/>
    </source>
</evidence>
<dbReference type="EMBL" id="CP117167">
    <property type="protein sequence ID" value="WCT11481.1"/>
    <property type="molecule type" value="Genomic_DNA"/>
</dbReference>